<accession>A0A2K5ATI3</accession>
<protein>
    <submittedName>
        <fullName evidence="1">Uncharacterized protein</fullName>
    </submittedName>
</protein>
<dbReference type="AlphaFoldDB" id="A0A2K5ATI3"/>
<gene>
    <name evidence="1" type="ORF">NCAV_1768</name>
</gene>
<dbReference type="KEGG" id="ncv:NCAV_1768"/>
<organism evidence="1 2">
    <name type="scientific">Candidatus Nitrosocaldus cavascurensis</name>
    <dbReference type="NCBI Taxonomy" id="2058097"/>
    <lineage>
        <taxon>Archaea</taxon>
        <taxon>Nitrososphaerota</taxon>
        <taxon>Nitrososphaeria</taxon>
        <taxon>Candidatus Nitrosocaldales</taxon>
        <taxon>Candidatus Nitrosocaldaceae</taxon>
        <taxon>Candidatus Nitrosocaldus</taxon>
    </lineage>
</organism>
<dbReference type="Proteomes" id="UP000236248">
    <property type="component" value="Chromosome NCAV"/>
</dbReference>
<reference evidence="2" key="1">
    <citation type="submission" date="2018-01" db="EMBL/GenBank/DDBJ databases">
        <authorList>
            <person name="Kerou L M."/>
        </authorList>
    </citation>
    <scope>NUCLEOTIDE SEQUENCE [LARGE SCALE GENOMIC DNA]</scope>
    <source>
        <strain evidence="2">SCU2</strain>
    </source>
</reference>
<evidence type="ECO:0000313" key="2">
    <source>
        <dbReference type="Proteomes" id="UP000236248"/>
    </source>
</evidence>
<name>A0A2K5ATI3_9ARCH</name>
<dbReference type="EMBL" id="LT981265">
    <property type="protein sequence ID" value="SPC34931.1"/>
    <property type="molecule type" value="Genomic_DNA"/>
</dbReference>
<keyword evidence="2" id="KW-1185">Reference proteome</keyword>
<evidence type="ECO:0000313" key="1">
    <source>
        <dbReference type="EMBL" id="SPC34931.1"/>
    </source>
</evidence>
<sequence length="57" mass="6677">MNRTIVGLKYLNQTSCKDVVPRFESNYSRIEIVQEMISAKQRGVFESNYSRIEMKST</sequence>
<proteinExistence type="predicted"/>